<name>A0A3A6PGY9_9BACL</name>
<accession>A0A3A6PGY9</accession>
<feature type="transmembrane region" description="Helical" evidence="7">
    <location>
        <begin position="139"/>
        <end position="157"/>
    </location>
</feature>
<evidence type="ECO:0000256" key="6">
    <source>
        <dbReference type="ARBA" id="ARBA00023136"/>
    </source>
</evidence>
<evidence type="ECO:0000313" key="9">
    <source>
        <dbReference type="Proteomes" id="UP000267798"/>
    </source>
</evidence>
<keyword evidence="5 7" id="KW-1133">Transmembrane helix</keyword>
<evidence type="ECO:0000256" key="5">
    <source>
        <dbReference type="ARBA" id="ARBA00022989"/>
    </source>
</evidence>
<dbReference type="EMBL" id="QXQB01000002">
    <property type="protein sequence ID" value="RJX40225.1"/>
    <property type="molecule type" value="Genomic_DNA"/>
</dbReference>
<evidence type="ECO:0000256" key="1">
    <source>
        <dbReference type="ARBA" id="ARBA00004651"/>
    </source>
</evidence>
<comment type="similarity">
    <text evidence="2">Belongs to the chromate ion transporter (CHR) (TC 2.A.51) family.</text>
</comment>
<dbReference type="GO" id="GO:0005886">
    <property type="term" value="C:plasma membrane"/>
    <property type="evidence" value="ECO:0007669"/>
    <property type="project" value="UniProtKB-SubCell"/>
</dbReference>
<protein>
    <submittedName>
        <fullName evidence="8">Chromate transporter</fullName>
    </submittedName>
</protein>
<feature type="transmembrane region" description="Helical" evidence="7">
    <location>
        <begin position="112"/>
        <end position="132"/>
    </location>
</feature>
<dbReference type="OrthoDB" id="9027281at2"/>
<keyword evidence="4 7" id="KW-0812">Transmembrane</keyword>
<reference evidence="8 9" key="1">
    <citation type="submission" date="2018-09" db="EMBL/GenBank/DDBJ databases">
        <title>Paenibacillus aracenensis nov. sp. isolated from a cave in southern Spain.</title>
        <authorList>
            <person name="Jurado V."/>
            <person name="Gutierrez-Patricio S."/>
            <person name="Gonzalez-Pimentel J.L."/>
            <person name="Miller A.Z."/>
            <person name="Laiz L."/>
            <person name="Saiz-Jimenez C."/>
        </authorList>
    </citation>
    <scope>NUCLEOTIDE SEQUENCE [LARGE SCALE GENOMIC DNA]</scope>
    <source>
        <strain evidence="8 9">JCM 19203</strain>
    </source>
</reference>
<evidence type="ECO:0000313" key="8">
    <source>
        <dbReference type="EMBL" id="RJX40225.1"/>
    </source>
</evidence>
<dbReference type="PANTHER" id="PTHR43663:SF2">
    <property type="entry name" value="CHROMATE TRANSPORT PROTEIN-RELATED"/>
    <property type="match status" value="1"/>
</dbReference>
<comment type="caution">
    <text evidence="8">The sequence shown here is derived from an EMBL/GenBank/DDBJ whole genome shotgun (WGS) entry which is preliminary data.</text>
</comment>
<feature type="transmembrane region" description="Helical" evidence="7">
    <location>
        <begin position="163"/>
        <end position="183"/>
    </location>
</feature>
<organism evidence="8 9">
    <name type="scientific">Paenibacillus pinisoli</name>
    <dbReference type="NCBI Taxonomy" id="1276110"/>
    <lineage>
        <taxon>Bacteria</taxon>
        <taxon>Bacillati</taxon>
        <taxon>Bacillota</taxon>
        <taxon>Bacilli</taxon>
        <taxon>Bacillales</taxon>
        <taxon>Paenibacillaceae</taxon>
        <taxon>Paenibacillus</taxon>
    </lineage>
</organism>
<evidence type="ECO:0000256" key="3">
    <source>
        <dbReference type="ARBA" id="ARBA00022475"/>
    </source>
</evidence>
<dbReference type="InterPro" id="IPR003370">
    <property type="entry name" value="Chromate_transpt"/>
</dbReference>
<dbReference type="PANTHER" id="PTHR43663">
    <property type="entry name" value="CHROMATE TRANSPORT PROTEIN-RELATED"/>
    <property type="match status" value="1"/>
</dbReference>
<keyword evidence="6 7" id="KW-0472">Membrane</keyword>
<dbReference type="GO" id="GO:0015109">
    <property type="term" value="F:chromate transmembrane transporter activity"/>
    <property type="evidence" value="ECO:0007669"/>
    <property type="project" value="InterPro"/>
</dbReference>
<evidence type="ECO:0000256" key="7">
    <source>
        <dbReference type="SAM" id="Phobius"/>
    </source>
</evidence>
<comment type="subcellular location">
    <subcellularLocation>
        <location evidence="1">Cell membrane</location>
        <topology evidence="1">Multi-pass membrane protein</topology>
    </subcellularLocation>
</comment>
<gene>
    <name evidence="8" type="ORF">D3P09_12775</name>
</gene>
<feature type="transmembrane region" description="Helical" evidence="7">
    <location>
        <begin position="53"/>
        <end position="73"/>
    </location>
</feature>
<feature type="transmembrane region" description="Helical" evidence="7">
    <location>
        <begin position="12"/>
        <end position="33"/>
    </location>
</feature>
<proteinExistence type="inferred from homology"/>
<keyword evidence="3" id="KW-1003">Cell membrane</keyword>
<dbReference type="Proteomes" id="UP000267798">
    <property type="component" value="Unassembled WGS sequence"/>
</dbReference>
<dbReference type="RefSeq" id="WP_120110300.1">
    <property type="nucleotide sequence ID" value="NZ_QXQB01000002.1"/>
</dbReference>
<dbReference type="Pfam" id="PF02417">
    <property type="entry name" value="Chromate_transp"/>
    <property type="match status" value="1"/>
</dbReference>
<evidence type="ECO:0000256" key="2">
    <source>
        <dbReference type="ARBA" id="ARBA00005262"/>
    </source>
</evidence>
<dbReference type="AlphaFoldDB" id="A0A3A6PGY9"/>
<dbReference type="InterPro" id="IPR052518">
    <property type="entry name" value="CHR_Transporter"/>
</dbReference>
<feature type="transmembrane region" description="Helical" evidence="7">
    <location>
        <begin position="80"/>
        <end position="106"/>
    </location>
</feature>
<sequence>MLQQLRMLFPLFWTFFRIGPATFGGGYAMISLIEHETVTKRRWLDDQELSDLVSIAGSAPGGVGVNAAAFIGYRMAGITGAVISIIGITLPTFLIILGLSFLYMNLDGNPKVAAAMKGIQAAVIALILSAAYRMAKTSLFDLSTVIIAIATLVVLLFTEINPIYAILSGLLIGVVNITVKMLLGLKVRTEKETPQKREDAVYLEYYI</sequence>
<evidence type="ECO:0000256" key="4">
    <source>
        <dbReference type="ARBA" id="ARBA00022692"/>
    </source>
</evidence>
<keyword evidence="9" id="KW-1185">Reference proteome</keyword>